<dbReference type="Proteomes" id="UP000050417">
    <property type="component" value="Unassembled WGS sequence"/>
</dbReference>
<organism evidence="6 7">
    <name type="scientific">Ornatilinea apprima</name>
    <dbReference type="NCBI Taxonomy" id="1134406"/>
    <lineage>
        <taxon>Bacteria</taxon>
        <taxon>Bacillati</taxon>
        <taxon>Chloroflexota</taxon>
        <taxon>Anaerolineae</taxon>
        <taxon>Anaerolineales</taxon>
        <taxon>Anaerolineaceae</taxon>
        <taxon>Ornatilinea</taxon>
    </lineage>
</organism>
<dbReference type="SUPFAM" id="SSF49313">
    <property type="entry name" value="Cadherin-like"/>
    <property type="match status" value="5"/>
</dbReference>
<evidence type="ECO:0000256" key="2">
    <source>
        <dbReference type="ARBA" id="ARBA00022692"/>
    </source>
</evidence>
<protein>
    <recommendedName>
        <fullName evidence="5">Cadherin domain-containing protein</fullName>
    </recommendedName>
</protein>
<comment type="caution">
    <text evidence="6">The sequence shown here is derived from an EMBL/GenBank/DDBJ whole genome shotgun (WGS) entry which is preliminary data.</text>
</comment>
<evidence type="ECO:0000313" key="7">
    <source>
        <dbReference type="Proteomes" id="UP000050417"/>
    </source>
</evidence>
<dbReference type="InterPro" id="IPR006644">
    <property type="entry name" value="Cadg"/>
</dbReference>
<keyword evidence="7" id="KW-1185">Reference proteome</keyword>
<dbReference type="PANTHER" id="PTHR24028:SF316">
    <property type="entry name" value="NEURAL-CADHERIN-LIKE"/>
    <property type="match status" value="1"/>
</dbReference>
<dbReference type="SMART" id="SM00112">
    <property type="entry name" value="CA"/>
    <property type="match status" value="5"/>
</dbReference>
<dbReference type="GO" id="GO:0005886">
    <property type="term" value="C:plasma membrane"/>
    <property type="evidence" value="ECO:0007669"/>
    <property type="project" value="TreeGrafter"/>
</dbReference>
<dbReference type="PRINTS" id="PR00205">
    <property type="entry name" value="CADHERIN"/>
</dbReference>
<dbReference type="GO" id="GO:0007156">
    <property type="term" value="P:homophilic cell adhesion via plasma membrane adhesion molecules"/>
    <property type="evidence" value="ECO:0007669"/>
    <property type="project" value="InterPro"/>
</dbReference>
<dbReference type="PANTHER" id="PTHR24028">
    <property type="entry name" value="CADHERIN-87A"/>
    <property type="match status" value="1"/>
</dbReference>
<feature type="domain" description="Cadherin" evidence="5">
    <location>
        <begin position="31"/>
        <end position="131"/>
    </location>
</feature>
<feature type="domain" description="Cadherin" evidence="5">
    <location>
        <begin position="137"/>
        <end position="232"/>
    </location>
</feature>
<keyword evidence="3" id="KW-0472">Membrane</keyword>
<evidence type="ECO:0000313" key="6">
    <source>
        <dbReference type="EMBL" id="KPL76171.1"/>
    </source>
</evidence>
<keyword evidence="3" id="KW-1133">Transmembrane helix</keyword>
<dbReference type="Pfam" id="PF00028">
    <property type="entry name" value="Cadherin"/>
    <property type="match status" value="2"/>
</dbReference>
<sequence length="535" mass="57291">MILTDLASDENKRVYFDAIRWESTTKHPPTDIRLSSTKLDENYPANTAFAILTTVDADYSNTFTYTLVSGAGSTDNASFSIDQDLLVPLASFDYETKSSYAIRLRSTDNEGLYIEKAFTITINNKNDPPSALGLSPASIAENQPAGTQIGILTTADQDAAESHTYTLVSGDGSTDNALVKISGNKLLTNAVLDYETKSTLAVRVRTTDKAGAYLEKAFTINVTNLNEFAPTNISLSSTAINENLAAGTLVGNLTASDADGQDAHTYALVSGTGSTDNAAFRVEGAKLLSNQVYNYEGKNQYSIRLRVTDSGGLTFEKAFTITINNRNDPPTALNLSSNTILENLPGGTQIGVFSAVDEDAGETFTYALVSGDGSQGNSSFSIQANTLRNAVPLNAETQETYSIRVRVTDSGGASFERVFSIQVLGVNEFAPHDIALTPPSVSEKRPVGTMVGNLTVADQDVQDSHTFALVSGTGSQDNTSFTLQGSTLFTNAFFDADLKNSYSIRVRVTDSGGLTFEKAIIITILNRPETYLPLH</sequence>
<dbReference type="PATRIC" id="fig|1134406.4.peg.3863"/>
<feature type="domain" description="Cadherin" evidence="5">
    <location>
        <begin position="339"/>
        <end position="441"/>
    </location>
</feature>
<dbReference type="SMART" id="SM00736">
    <property type="entry name" value="CADG"/>
    <property type="match status" value="3"/>
</dbReference>
<dbReference type="PROSITE" id="PS50268">
    <property type="entry name" value="CADHERIN_2"/>
    <property type="match status" value="5"/>
</dbReference>
<dbReference type="InterPro" id="IPR050174">
    <property type="entry name" value="Protocadherin/Cadherin-CA"/>
</dbReference>
<gene>
    <name evidence="6" type="ORF">ADN00_11935</name>
</gene>
<evidence type="ECO:0000259" key="5">
    <source>
        <dbReference type="PROSITE" id="PS50268"/>
    </source>
</evidence>
<reference evidence="6 7" key="1">
    <citation type="submission" date="2015-07" db="EMBL/GenBank/DDBJ databases">
        <title>Genome sequence of Ornatilinea apprima DSM 23815.</title>
        <authorList>
            <person name="Hemp J."/>
            <person name="Ward L.M."/>
            <person name="Pace L.A."/>
            <person name="Fischer W.W."/>
        </authorList>
    </citation>
    <scope>NUCLEOTIDE SEQUENCE [LARGE SCALE GENOMIC DNA]</scope>
    <source>
        <strain evidence="6 7">P3M-1</strain>
    </source>
</reference>
<comment type="subcellular location">
    <subcellularLocation>
        <location evidence="1">Membrane</location>
        <topology evidence="1">Single-pass membrane protein</topology>
    </subcellularLocation>
</comment>
<dbReference type="CDD" id="cd11304">
    <property type="entry name" value="Cadherin_repeat"/>
    <property type="match status" value="5"/>
</dbReference>
<proteinExistence type="predicted"/>
<dbReference type="InterPro" id="IPR002126">
    <property type="entry name" value="Cadherin-like_dom"/>
</dbReference>
<dbReference type="STRING" id="1134406.ADN00_11935"/>
<evidence type="ECO:0000256" key="1">
    <source>
        <dbReference type="ARBA" id="ARBA00004167"/>
    </source>
</evidence>
<dbReference type="GO" id="GO:0005509">
    <property type="term" value="F:calcium ion binding"/>
    <property type="evidence" value="ECO:0007669"/>
    <property type="project" value="InterPro"/>
</dbReference>
<keyword evidence="4" id="KW-0325">Glycoprotein</keyword>
<feature type="domain" description="Cadherin" evidence="5">
    <location>
        <begin position="232"/>
        <end position="332"/>
    </location>
</feature>
<name>A0A0P6XT28_9CHLR</name>
<accession>A0A0P6XT28</accession>
<evidence type="ECO:0000256" key="3">
    <source>
        <dbReference type="ARBA" id="ARBA00022989"/>
    </source>
</evidence>
<keyword evidence="2" id="KW-0812">Transmembrane</keyword>
<evidence type="ECO:0000256" key="4">
    <source>
        <dbReference type="ARBA" id="ARBA00023180"/>
    </source>
</evidence>
<dbReference type="InterPro" id="IPR015919">
    <property type="entry name" value="Cadherin-like_sf"/>
</dbReference>
<dbReference type="Gene3D" id="2.60.40.60">
    <property type="entry name" value="Cadherins"/>
    <property type="match status" value="5"/>
</dbReference>
<dbReference type="AlphaFoldDB" id="A0A0P6XT28"/>
<dbReference type="EMBL" id="LGCL01000026">
    <property type="protein sequence ID" value="KPL76171.1"/>
    <property type="molecule type" value="Genomic_DNA"/>
</dbReference>
<feature type="domain" description="Cadherin" evidence="5">
    <location>
        <begin position="440"/>
        <end position="535"/>
    </location>
</feature>